<dbReference type="OrthoDB" id="9996127at2759"/>
<dbReference type="PANTHER" id="PTHR16317">
    <property type="entry name" value="INTEGRIN ALPHA REPEAT DOMAIN-CONTAINING"/>
    <property type="match status" value="1"/>
</dbReference>
<feature type="region of interest" description="Disordered" evidence="1">
    <location>
        <begin position="871"/>
        <end position="917"/>
    </location>
</feature>
<feature type="compositionally biased region" description="Polar residues" evidence="1">
    <location>
        <begin position="344"/>
        <end position="355"/>
    </location>
</feature>
<feature type="region of interest" description="Disordered" evidence="1">
    <location>
        <begin position="318"/>
        <end position="376"/>
    </location>
</feature>
<protein>
    <submittedName>
        <fullName evidence="2">Uncharacterized protein</fullName>
    </submittedName>
</protein>
<dbReference type="EMBL" id="MCGT01000022">
    <property type="protein sequence ID" value="ORX50884.1"/>
    <property type="molecule type" value="Genomic_DNA"/>
</dbReference>
<reference evidence="2 3" key="1">
    <citation type="submission" date="2016-07" db="EMBL/GenBank/DDBJ databases">
        <title>Pervasive Adenine N6-methylation of Active Genes in Fungi.</title>
        <authorList>
            <consortium name="DOE Joint Genome Institute"/>
            <person name="Mondo S.J."/>
            <person name="Dannebaum R.O."/>
            <person name="Kuo R.C."/>
            <person name="Labutti K."/>
            <person name="Haridas S."/>
            <person name="Kuo A."/>
            <person name="Salamov A."/>
            <person name="Ahrendt S.R."/>
            <person name="Lipzen A."/>
            <person name="Sullivan W."/>
            <person name="Andreopoulos W.B."/>
            <person name="Clum A."/>
            <person name="Lindquist E."/>
            <person name="Daum C."/>
            <person name="Ramamoorthy G.K."/>
            <person name="Gryganskyi A."/>
            <person name="Culley D."/>
            <person name="Magnuson J.K."/>
            <person name="James T.Y."/>
            <person name="O'Malley M.A."/>
            <person name="Stajich J.E."/>
            <person name="Spatafora J.W."/>
            <person name="Visel A."/>
            <person name="Grigoriev I.V."/>
        </authorList>
    </citation>
    <scope>NUCLEOTIDE SEQUENCE [LARGE SCALE GENOMIC DNA]</scope>
    <source>
        <strain evidence="2 3">NRRL 3301</strain>
    </source>
</reference>
<evidence type="ECO:0000313" key="3">
    <source>
        <dbReference type="Proteomes" id="UP000242146"/>
    </source>
</evidence>
<gene>
    <name evidence="2" type="ORF">DM01DRAFT_1337483</name>
</gene>
<dbReference type="AlphaFoldDB" id="A0A1X2GCT8"/>
<feature type="compositionally biased region" description="Polar residues" evidence="1">
    <location>
        <begin position="565"/>
        <end position="577"/>
    </location>
</feature>
<feature type="compositionally biased region" description="Polar residues" evidence="1">
    <location>
        <begin position="900"/>
        <end position="911"/>
    </location>
</feature>
<dbReference type="InterPro" id="IPR028994">
    <property type="entry name" value="Integrin_alpha_N"/>
</dbReference>
<dbReference type="Pfam" id="PF15907">
    <property type="entry name" value="Itfg2"/>
    <property type="match status" value="2"/>
</dbReference>
<dbReference type="STRING" id="101127.A0A1X2GCT8"/>
<feature type="compositionally biased region" description="Low complexity" evidence="1">
    <location>
        <begin position="493"/>
        <end position="520"/>
    </location>
</feature>
<dbReference type="GO" id="GO:0032006">
    <property type="term" value="P:regulation of TOR signaling"/>
    <property type="evidence" value="ECO:0007669"/>
    <property type="project" value="TreeGrafter"/>
</dbReference>
<feature type="compositionally biased region" description="Low complexity" evidence="1">
    <location>
        <begin position="881"/>
        <end position="893"/>
    </location>
</feature>
<dbReference type="SUPFAM" id="SSF69318">
    <property type="entry name" value="Integrin alpha N-terminal domain"/>
    <property type="match status" value="1"/>
</dbReference>
<feature type="compositionally biased region" description="Basic and acidic residues" evidence="1">
    <location>
        <begin position="578"/>
        <end position="591"/>
    </location>
</feature>
<name>A0A1X2GCT8_9FUNG</name>
<evidence type="ECO:0000313" key="2">
    <source>
        <dbReference type="EMBL" id="ORX50884.1"/>
    </source>
</evidence>
<dbReference type="Proteomes" id="UP000242146">
    <property type="component" value="Unassembled WGS sequence"/>
</dbReference>
<feature type="compositionally biased region" description="Polar residues" evidence="1">
    <location>
        <begin position="592"/>
        <end position="602"/>
    </location>
</feature>
<dbReference type="PANTHER" id="PTHR16317:SF1">
    <property type="entry name" value="KICSTOR COMPLEX PROTEIN ITFG2"/>
    <property type="match status" value="1"/>
</dbReference>
<feature type="compositionally biased region" description="Low complexity" evidence="1">
    <location>
        <begin position="530"/>
        <end position="541"/>
    </location>
</feature>
<feature type="compositionally biased region" description="Polar residues" evidence="1">
    <location>
        <begin position="318"/>
        <end position="331"/>
    </location>
</feature>
<sequence length="917" mass="100427">MRTVSLINRLKWSFSGNMNPHALVLGDVDNDNDVEFVIGNLHGSMAIFKGECPSGHPTFVCQDLGTITCVAVGDVRNIGKNSIVIVNAEGHCYIFDVPTPICSEPTLRQPIVEEFNRQGRRQSDTTSLQSFRRWMYQTDDTHNTTEDASDLPNTNQPILPSLSLNVPINVNKILIADIDGDGMNEMILARTDRILHSFQLDHLASGSLSPSTQPPTIPGSPSAVTLTSTIQSSLSVLSGHKLGSKVFKATSKTPSTPPTKEQAILREKGMWVFDGQITAMTLSHVPDKPDEPILLVAQPGNSFTIIDQHGHRLNSDFTPQTTTQMSSTFQPHPTAADQDEQDTTLHTMRTLQPKANPSKGDKKIQVDPVEDDDKRPRLLKRRSYSVQDFEAENILGQDKHGAVATEIVIGKLHEDGPESGRHVGMLSLDGNFTIYDLKTKEIASQDLLVTHKLFSLGNLDVKHGAQLPSRRSYSRTPSQATSPAIGRHFPHFSTPAAHSPASSSKAHATLAATTTNATATQQPNGNNGGSALSSRSPSISSLKRTKVSSTSSPAITDDDHASLRFPSQQPQPIPTSGNRDRLASVVHRDSRASSISGVSTTGWSDIDEPDEAIANLDRDLFVACAWNGVTYLIDWSQSVGSSSHPSSAAASPPYDDVDFAHRRAQPDTPIHQDALADRSSPTSNIKFQVIKFAFEGRVCAFTAGMYAVMPGYNVPCLVYVDFEDQIFVYYDIHLRPGPVNGFMDVMDDDIEEAMDRWMGLELELDQQFTPGDYDNGSAVDLGDGWQGIMADILQDDGHVLTNISNLDMTELVHDCLYNFEDIKEQLDQDLFMFEHQHLPRPLHADMLKLSDLNITIEPNLESGILINVETDEQGDDDDGKSTTLSTDSSLSNDSEIRQWVNDNMRTSTGGSSRHEGA</sequence>
<keyword evidence="3" id="KW-1185">Reference proteome</keyword>
<proteinExistence type="predicted"/>
<feature type="compositionally biased region" description="Polar residues" evidence="1">
    <location>
        <begin position="469"/>
        <end position="482"/>
    </location>
</feature>
<dbReference type="InterPro" id="IPR031793">
    <property type="entry name" value="KICSTOR_ITFG2"/>
</dbReference>
<feature type="region of interest" description="Disordered" evidence="1">
    <location>
        <begin position="466"/>
        <end position="602"/>
    </location>
</feature>
<accession>A0A1X2GCT8</accession>
<evidence type="ECO:0000256" key="1">
    <source>
        <dbReference type="SAM" id="MobiDB-lite"/>
    </source>
</evidence>
<organism evidence="2 3">
    <name type="scientific">Hesseltinella vesiculosa</name>
    <dbReference type="NCBI Taxonomy" id="101127"/>
    <lineage>
        <taxon>Eukaryota</taxon>
        <taxon>Fungi</taxon>
        <taxon>Fungi incertae sedis</taxon>
        <taxon>Mucoromycota</taxon>
        <taxon>Mucoromycotina</taxon>
        <taxon>Mucoromycetes</taxon>
        <taxon>Mucorales</taxon>
        <taxon>Cunninghamellaceae</taxon>
        <taxon>Hesseltinella</taxon>
    </lineage>
</organism>
<comment type="caution">
    <text evidence="2">The sequence shown here is derived from an EMBL/GenBank/DDBJ whole genome shotgun (WGS) entry which is preliminary data.</text>
</comment>